<sequence length="144" mass="14996">MVDFQTTTTAVGRPIDTRWRSGKFGQGSEKSAQLDPTAFVAGTHYNLGGRTDNVVPSGVAVAKAANNLYVPFDPTAGSAGDPRRKLCGFIADVQGVELGPTPSTSKPTFALAHIAEITAALLPVVAQRTNLGNAEATVGIFRIV</sequence>
<comment type="caution">
    <text evidence="1">The sequence shown here is derived from an EMBL/GenBank/DDBJ whole genome shotgun (WGS) entry which is preliminary data.</text>
</comment>
<proteinExistence type="predicted"/>
<dbReference type="Proteomes" id="UP001500274">
    <property type="component" value="Unassembled WGS sequence"/>
</dbReference>
<keyword evidence="2" id="KW-1185">Reference proteome</keyword>
<reference evidence="1 2" key="1">
    <citation type="journal article" date="2019" name="Int. J. Syst. Evol. Microbiol.">
        <title>The Global Catalogue of Microorganisms (GCM) 10K type strain sequencing project: providing services to taxonomists for standard genome sequencing and annotation.</title>
        <authorList>
            <consortium name="The Broad Institute Genomics Platform"/>
            <consortium name="The Broad Institute Genome Sequencing Center for Infectious Disease"/>
            <person name="Wu L."/>
            <person name="Ma J."/>
        </authorList>
    </citation>
    <scope>NUCLEOTIDE SEQUENCE [LARGE SCALE GENOMIC DNA]</scope>
    <source>
        <strain evidence="1 2">JCM 16365</strain>
    </source>
</reference>
<protein>
    <submittedName>
        <fullName evidence="1">Uncharacterized protein</fullName>
    </submittedName>
</protein>
<evidence type="ECO:0000313" key="2">
    <source>
        <dbReference type="Proteomes" id="UP001500274"/>
    </source>
</evidence>
<organism evidence="1 2">
    <name type="scientific">Microbacterium binotii</name>
    <dbReference type="NCBI Taxonomy" id="462710"/>
    <lineage>
        <taxon>Bacteria</taxon>
        <taxon>Bacillati</taxon>
        <taxon>Actinomycetota</taxon>
        <taxon>Actinomycetes</taxon>
        <taxon>Micrococcales</taxon>
        <taxon>Microbacteriaceae</taxon>
        <taxon>Microbacterium</taxon>
    </lineage>
</organism>
<name>A0ABN3PDZ8_9MICO</name>
<dbReference type="EMBL" id="BAAARI010000011">
    <property type="protein sequence ID" value="GAA2577363.1"/>
    <property type="molecule type" value="Genomic_DNA"/>
</dbReference>
<dbReference type="RefSeq" id="WP_344228395.1">
    <property type="nucleotide sequence ID" value="NZ_BAAARI010000011.1"/>
</dbReference>
<evidence type="ECO:0000313" key="1">
    <source>
        <dbReference type="EMBL" id="GAA2577363.1"/>
    </source>
</evidence>
<gene>
    <name evidence="1" type="ORF">GCM10009862_15850</name>
</gene>
<accession>A0ABN3PDZ8</accession>